<comment type="pathway">
    <text evidence="1">Lipid metabolism; butanoate metabolism.</text>
</comment>
<evidence type="ECO:0000313" key="4">
    <source>
        <dbReference type="EMBL" id="AIR09928.1"/>
    </source>
</evidence>
<organism evidence="4 5">
    <name type="scientific">Ligilactobacillus salivarius</name>
    <dbReference type="NCBI Taxonomy" id="1624"/>
    <lineage>
        <taxon>Bacteria</taxon>
        <taxon>Bacillati</taxon>
        <taxon>Bacillota</taxon>
        <taxon>Bacilli</taxon>
        <taxon>Lactobacillales</taxon>
        <taxon>Lactobacillaceae</taxon>
        <taxon>Ligilactobacillus</taxon>
    </lineage>
</organism>
<dbReference type="Pfam" id="PF02737">
    <property type="entry name" value="3HCDH_N"/>
    <property type="match status" value="1"/>
</dbReference>
<dbReference type="InterPro" id="IPR022694">
    <property type="entry name" value="3-OHacyl-CoA_DH"/>
</dbReference>
<evidence type="ECO:0000256" key="1">
    <source>
        <dbReference type="ARBA" id="ARBA00005086"/>
    </source>
</evidence>
<dbReference type="RefSeq" id="WP_044004415.1">
    <property type="nucleotide sequence ID" value="NZ_CP007646.1"/>
</dbReference>
<dbReference type="GO" id="GO:0008691">
    <property type="term" value="F:3-hydroxybutyryl-CoA dehydrogenase activity"/>
    <property type="evidence" value="ECO:0007669"/>
    <property type="project" value="UniProtKB-EC"/>
</dbReference>
<name>A0A089QDT6_9LACO</name>
<accession>A0A089QDT6</accession>
<proteinExistence type="inferred from homology"/>
<dbReference type="Gene3D" id="1.10.1040.10">
    <property type="entry name" value="N-(1-d-carboxylethyl)-l-norvaline Dehydrogenase, domain 2"/>
    <property type="match status" value="1"/>
</dbReference>
<dbReference type="InterPro" id="IPR013328">
    <property type="entry name" value="6PGD_dom2"/>
</dbReference>
<dbReference type="GO" id="GO:0006631">
    <property type="term" value="P:fatty acid metabolic process"/>
    <property type="evidence" value="ECO:0007669"/>
    <property type="project" value="InterPro"/>
</dbReference>
<protein>
    <submittedName>
        <fullName evidence="4">3-hydroxybutyryl-CoA dehydrogenase</fullName>
        <ecNumber evidence="4">1.1.1.157</ecNumber>
    </submittedName>
</protein>
<dbReference type="KEGG" id="lsj:LSJ_0165"/>
<dbReference type="SUPFAM" id="SSF51735">
    <property type="entry name" value="NAD(P)-binding Rossmann-fold domains"/>
    <property type="match status" value="1"/>
</dbReference>
<evidence type="ECO:0000256" key="2">
    <source>
        <dbReference type="ARBA" id="ARBA00009463"/>
    </source>
</evidence>
<sequence>MSFKKITIAGAGTLGSQIAFQAAFYGFTVSIWNPHPDRAIRRLNKVQKMYKQEMGITDSDVKRAMKNIVEITNDMEIATKNTEYVIESVPENLEIKGIFYQKMCQVLPKDVILASNSSTLVPSQLVKFVDRPEKFLHMHFANHIWKFNTSEIVGNEKTDKEVIDKVVEFAKEINMLPIVLKKEQPGYIMNSLSVPYLNAALGLWAKGVADPMTIDKDWMKATGSPMGPFMSLDAIGLRTTYAIFNAHAEDAAAKAIADKLKQMIDEGHYGIEAGEGFYKYPHPAYESADFLKV</sequence>
<dbReference type="GO" id="GO:0070403">
    <property type="term" value="F:NAD+ binding"/>
    <property type="evidence" value="ECO:0007669"/>
    <property type="project" value="InterPro"/>
</dbReference>
<dbReference type="PIRSF" id="PIRSF000105">
    <property type="entry name" value="HCDH"/>
    <property type="match status" value="1"/>
</dbReference>
<dbReference type="Proteomes" id="UP000029488">
    <property type="component" value="Chromosome"/>
</dbReference>
<dbReference type="PANTHER" id="PTHR48075">
    <property type="entry name" value="3-HYDROXYACYL-COA DEHYDROGENASE FAMILY PROTEIN"/>
    <property type="match status" value="1"/>
</dbReference>
<dbReference type="InterPro" id="IPR006108">
    <property type="entry name" value="3HC_DH_C"/>
</dbReference>
<dbReference type="InterPro" id="IPR006176">
    <property type="entry name" value="3-OHacyl-CoA_DH_NAD-bd"/>
</dbReference>
<dbReference type="Gene3D" id="3.40.50.720">
    <property type="entry name" value="NAD(P)-binding Rossmann-like Domain"/>
    <property type="match status" value="1"/>
</dbReference>
<dbReference type="PANTHER" id="PTHR48075:SF5">
    <property type="entry name" value="3-HYDROXYBUTYRYL-COA DEHYDROGENASE"/>
    <property type="match status" value="1"/>
</dbReference>
<evidence type="ECO:0000256" key="3">
    <source>
        <dbReference type="ARBA" id="ARBA00023002"/>
    </source>
</evidence>
<dbReference type="AlphaFoldDB" id="A0A089QDT6"/>
<reference evidence="4 5" key="1">
    <citation type="journal article" date="2014" name="BMC Genomics">
        <title>Unusual genome complexity in Lactobacillus salivarius JCM1046.</title>
        <authorList>
            <person name="Raftis E.J."/>
            <person name="Forde B.M."/>
            <person name="Claesson M.J."/>
            <person name="O'Toole P.W."/>
        </authorList>
    </citation>
    <scope>NUCLEOTIDE SEQUENCE [LARGE SCALE GENOMIC DNA]</scope>
    <source>
        <strain evidence="4 5">JCM1046</strain>
    </source>
</reference>
<dbReference type="InterPro" id="IPR008927">
    <property type="entry name" value="6-PGluconate_DH-like_C_sf"/>
</dbReference>
<dbReference type="EMBL" id="CP007646">
    <property type="protein sequence ID" value="AIR09928.1"/>
    <property type="molecule type" value="Genomic_DNA"/>
</dbReference>
<dbReference type="EC" id="1.1.1.157" evidence="4"/>
<comment type="similarity">
    <text evidence="2">Belongs to the 3-hydroxyacyl-CoA dehydrogenase family.</text>
</comment>
<dbReference type="InterPro" id="IPR036291">
    <property type="entry name" value="NAD(P)-bd_dom_sf"/>
</dbReference>
<keyword evidence="3 4" id="KW-0560">Oxidoreductase</keyword>
<gene>
    <name evidence="4" type="ORF">LSJ_0165</name>
</gene>
<dbReference type="NCBIfam" id="NF006143">
    <property type="entry name" value="PRK08293.1"/>
    <property type="match status" value="1"/>
</dbReference>
<dbReference type="Pfam" id="PF00725">
    <property type="entry name" value="3HCDH"/>
    <property type="match status" value="1"/>
</dbReference>
<evidence type="ECO:0000313" key="5">
    <source>
        <dbReference type="Proteomes" id="UP000029488"/>
    </source>
</evidence>
<dbReference type="SUPFAM" id="SSF48179">
    <property type="entry name" value="6-phosphogluconate dehydrogenase C-terminal domain-like"/>
    <property type="match status" value="1"/>
</dbReference>